<evidence type="ECO:0000256" key="3">
    <source>
        <dbReference type="PROSITE-ProRule" id="PRU00169"/>
    </source>
</evidence>
<evidence type="ECO:0000256" key="1">
    <source>
        <dbReference type="ARBA" id="ARBA00022553"/>
    </source>
</evidence>
<evidence type="ECO:0000259" key="4">
    <source>
        <dbReference type="PROSITE" id="PS50110"/>
    </source>
</evidence>
<keyword evidence="1 3" id="KW-0597">Phosphoprotein</keyword>
<sequence length="132" mass="14821">MKILVAEDDDVNIIVYTRMLSKLGHEITLARNGKEAFEASKVENFDLILMDINMPLMDGIESTHLIRKSTLNTSTSIYAITATTTDIVLAQAGKRTFDRILMKPISFMALKELTNTQKETCLETTWHSPATN</sequence>
<dbReference type="RefSeq" id="WP_015861917.1">
    <property type="nucleotide sequence ID" value="NC_012796.1"/>
</dbReference>
<dbReference type="AlphaFoldDB" id="C4XJL8"/>
<dbReference type="PROSITE" id="PS50110">
    <property type="entry name" value="RESPONSE_REGULATORY"/>
    <property type="match status" value="1"/>
</dbReference>
<name>C4XJL8_SOLM1</name>
<dbReference type="Pfam" id="PF00072">
    <property type="entry name" value="Response_reg"/>
    <property type="match status" value="1"/>
</dbReference>
<dbReference type="CDD" id="cd17546">
    <property type="entry name" value="REC_hyHK_CKI1_RcsC-like"/>
    <property type="match status" value="1"/>
</dbReference>
<dbReference type="InterPro" id="IPR011006">
    <property type="entry name" value="CheY-like_superfamily"/>
</dbReference>
<keyword evidence="2" id="KW-0902">Two-component regulatory system</keyword>
<dbReference type="InterPro" id="IPR001789">
    <property type="entry name" value="Sig_transdc_resp-reg_receiver"/>
</dbReference>
<dbReference type="Proteomes" id="UP000009071">
    <property type="component" value="Chromosome"/>
</dbReference>
<dbReference type="SUPFAM" id="SSF52172">
    <property type="entry name" value="CheY-like"/>
    <property type="match status" value="1"/>
</dbReference>
<reference evidence="5 6" key="1">
    <citation type="journal article" date="2009" name="Genome Res.">
        <title>Whole genome sequence of Desulfovibrio magneticus strain RS-1 revealed common gene clusters in magnetotactic bacteria.</title>
        <authorList>
            <person name="Nakazawa H."/>
            <person name="Arakaki A."/>
            <person name="Narita-Yamada S."/>
            <person name="Yashiro I."/>
            <person name="Jinno K."/>
            <person name="Aoki N."/>
            <person name="Tsuruyama A."/>
            <person name="Okamura Y."/>
            <person name="Tanikawa S."/>
            <person name="Fujita N."/>
            <person name="Takeyama H."/>
            <person name="Matsunaga T."/>
        </authorList>
    </citation>
    <scope>NUCLEOTIDE SEQUENCE [LARGE SCALE GENOMIC DNA]</scope>
    <source>
        <strain evidence="6">ATCC 700980 / DSM 13731 / RS-1</strain>
    </source>
</reference>
<proteinExistence type="predicted"/>
<gene>
    <name evidence="5" type="ordered locus">DMR_32740</name>
</gene>
<dbReference type="OrthoDB" id="9780312at2"/>
<dbReference type="KEGG" id="dma:DMR_32740"/>
<dbReference type="EMBL" id="AP010904">
    <property type="protein sequence ID" value="BAH76765.1"/>
    <property type="molecule type" value="Genomic_DNA"/>
</dbReference>
<dbReference type="PANTHER" id="PTHR45339">
    <property type="entry name" value="HYBRID SIGNAL TRANSDUCTION HISTIDINE KINASE J"/>
    <property type="match status" value="1"/>
</dbReference>
<dbReference type="Gene3D" id="3.40.50.2300">
    <property type="match status" value="1"/>
</dbReference>
<protein>
    <submittedName>
        <fullName evidence="5">Response regulator receiver protein</fullName>
    </submittedName>
</protein>
<keyword evidence="6" id="KW-1185">Reference proteome</keyword>
<accession>C4XJL8</accession>
<evidence type="ECO:0000256" key="2">
    <source>
        <dbReference type="ARBA" id="ARBA00023012"/>
    </source>
</evidence>
<organism evidence="5 6">
    <name type="scientific">Solidesulfovibrio magneticus (strain ATCC 700980 / DSM 13731 / RS-1)</name>
    <name type="common">Desulfovibrio magneticus</name>
    <dbReference type="NCBI Taxonomy" id="573370"/>
    <lineage>
        <taxon>Bacteria</taxon>
        <taxon>Pseudomonadati</taxon>
        <taxon>Thermodesulfobacteriota</taxon>
        <taxon>Desulfovibrionia</taxon>
        <taxon>Desulfovibrionales</taxon>
        <taxon>Desulfovibrionaceae</taxon>
        <taxon>Solidesulfovibrio</taxon>
    </lineage>
</organism>
<dbReference type="SMART" id="SM00448">
    <property type="entry name" value="REC"/>
    <property type="match status" value="1"/>
</dbReference>
<dbReference type="HOGENOM" id="CLU_000445_69_12_7"/>
<dbReference type="eggNOG" id="COG0784">
    <property type="taxonomic scope" value="Bacteria"/>
</dbReference>
<dbReference type="PANTHER" id="PTHR45339:SF1">
    <property type="entry name" value="HYBRID SIGNAL TRANSDUCTION HISTIDINE KINASE J"/>
    <property type="match status" value="1"/>
</dbReference>
<feature type="modified residue" description="4-aspartylphosphate" evidence="3">
    <location>
        <position position="51"/>
    </location>
</feature>
<dbReference type="GO" id="GO:0000160">
    <property type="term" value="P:phosphorelay signal transduction system"/>
    <property type="evidence" value="ECO:0007669"/>
    <property type="project" value="UniProtKB-KW"/>
</dbReference>
<feature type="domain" description="Response regulatory" evidence="4">
    <location>
        <begin position="2"/>
        <end position="118"/>
    </location>
</feature>
<dbReference type="STRING" id="573370.DMR_32740"/>
<evidence type="ECO:0000313" key="5">
    <source>
        <dbReference type="EMBL" id="BAH76765.1"/>
    </source>
</evidence>
<evidence type="ECO:0000313" key="6">
    <source>
        <dbReference type="Proteomes" id="UP000009071"/>
    </source>
</evidence>